<organism evidence="1 2">
    <name type="scientific">Peptoniphilus ovalis</name>
    <dbReference type="NCBI Taxonomy" id="2841503"/>
    <lineage>
        <taxon>Bacteria</taxon>
        <taxon>Bacillati</taxon>
        <taxon>Bacillota</taxon>
        <taxon>Tissierellia</taxon>
        <taxon>Tissierellales</taxon>
        <taxon>Peptoniphilaceae</taxon>
        <taxon>Peptoniphilus</taxon>
    </lineage>
</organism>
<dbReference type="Proteomes" id="UP000783742">
    <property type="component" value="Unassembled WGS sequence"/>
</dbReference>
<keyword evidence="2" id="KW-1185">Reference proteome</keyword>
<keyword evidence="1" id="KW-0378">Hydrolase</keyword>
<evidence type="ECO:0000313" key="1">
    <source>
        <dbReference type="EMBL" id="MBU5669562.1"/>
    </source>
</evidence>
<gene>
    <name evidence="1" type="ORF">KQI68_06875</name>
</gene>
<comment type="caution">
    <text evidence="1">The sequence shown here is derived from an EMBL/GenBank/DDBJ whole genome shotgun (WGS) entry which is preliminary data.</text>
</comment>
<dbReference type="GO" id="GO:0016787">
    <property type="term" value="F:hydrolase activity"/>
    <property type="evidence" value="ECO:0007669"/>
    <property type="project" value="UniProtKB-KW"/>
</dbReference>
<dbReference type="EC" id="3.1.22.4" evidence="1"/>
<name>A0ABS6FHB0_9FIRM</name>
<evidence type="ECO:0000313" key="2">
    <source>
        <dbReference type="Proteomes" id="UP000783742"/>
    </source>
</evidence>
<protein>
    <submittedName>
        <fullName evidence="1">RusA family crossover junction endodeoxyribonuclease</fullName>
        <ecNumber evidence="1">3.1.22.4</ecNumber>
    </submittedName>
</protein>
<proteinExistence type="predicted"/>
<sequence length="125" mass="14762">MKYTLTYEIQLPTMNQVIKSNRGNKYAAASQKKKYTKLIAYYTLAQMKKEITKKVDIKCNWYCKDKRTDKDNVSTGIKFILDGLQEAGILKNDGWNEIGYIHHYFYLDKDNPRIVLELQEIQEEI</sequence>
<accession>A0ABS6FHB0</accession>
<dbReference type="RefSeq" id="WP_216549398.1">
    <property type="nucleotide sequence ID" value="NZ_JAHLQO010000004.1"/>
</dbReference>
<reference evidence="1 2" key="1">
    <citation type="submission" date="2021-06" db="EMBL/GenBank/DDBJ databases">
        <authorList>
            <person name="Sun Q."/>
            <person name="Li D."/>
        </authorList>
    </citation>
    <scope>NUCLEOTIDE SEQUENCE [LARGE SCALE GENOMIC DNA]</scope>
    <source>
        <strain evidence="1 2">MSJ-1</strain>
    </source>
</reference>
<dbReference type="EMBL" id="JAHLQO010000004">
    <property type="protein sequence ID" value="MBU5669562.1"/>
    <property type="molecule type" value="Genomic_DNA"/>
</dbReference>